<dbReference type="Proteomes" id="UP001250214">
    <property type="component" value="Unassembled WGS sequence"/>
</dbReference>
<proteinExistence type="predicted"/>
<protein>
    <submittedName>
        <fullName evidence="2">Uncharacterized protein</fullName>
    </submittedName>
</protein>
<accession>A0ABU2H6I6</accession>
<evidence type="ECO:0000313" key="2">
    <source>
        <dbReference type="EMBL" id="MDS1270440.1"/>
    </source>
</evidence>
<name>A0ABU2H6I6_9ACTN</name>
<organism evidence="2 3">
    <name type="scientific">Lipingzhangella rawalii</name>
    <dbReference type="NCBI Taxonomy" id="2055835"/>
    <lineage>
        <taxon>Bacteria</taxon>
        <taxon>Bacillati</taxon>
        <taxon>Actinomycetota</taxon>
        <taxon>Actinomycetes</taxon>
        <taxon>Streptosporangiales</taxon>
        <taxon>Nocardiopsidaceae</taxon>
        <taxon>Lipingzhangella</taxon>
    </lineage>
</organism>
<gene>
    <name evidence="2" type="ORF">RIF23_09050</name>
</gene>
<keyword evidence="1" id="KW-0812">Transmembrane</keyword>
<dbReference type="RefSeq" id="WP_310911948.1">
    <property type="nucleotide sequence ID" value="NZ_JAVLVT010000003.1"/>
</dbReference>
<comment type="caution">
    <text evidence="2">The sequence shown here is derived from an EMBL/GenBank/DDBJ whole genome shotgun (WGS) entry which is preliminary data.</text>
</comment>
<reference evidence="3" key="1">
    <citation type="submission" date="2023-07" db="EMBL/GenBank/DDBJ databases">
        <title>Novel species in the genus Lipingzhangella isolated from Sambhar Salt Lake.</title>
        <authorList>
            <person name="Jiya N."/>
            <person name="Kajale S."/>
            <person name="Sharma A."/>
        </authorList>
    </citation>
    <scope>NUCLEOTIDE SEQUENCE [LARGE SCALE GENOMIC DNA]</scope>
    <source>
        <strain evidence="3">LS1_29</strain>
    </source>
</reference>
<sequence length="72" mass="8043">MYQHLWPRDTMILVVTLSALYALGTPLSYLLLVLVFLGMGGAMFLLYRADRRQSRETARGDGPPEQPSAGLF</sequence>
<keyword evidence="1" id="KW-1133">Transmembrane helix</keyword>
<dbReference type="EMBL" id="JAVLVT010000003">
    <property type="protein sequence ID" value="MDS1270440.1"/>
    <property type="molecule type" value="Genomic_DNA"/>
</dbReference>
<keyword evidence="3" id="KW-1185">Reference proteome</keyword>
<evidence type="ECO:0000256" key="1">
    <source>
        <dbReference type="SAM" id="Phobius"/>
    </source>
</evidence>
<evidence type="ECO:0000313" key="3">
    <source>
        <dbReference type="Proteomes" id="UP001250214"/>
    </source>
</evidence>
<feature type="transmembrane region" description="Helical" evidence="1">
    <location>
        <begin position="29"/>
        <end position="47"/>
    </location>
</feature>
<keyword evidence="1" id="KW-0472">Membrane</keyword>